<keyword evidence="1" id="KW-0732">Signal</keyword>
<reference evidence="2 3" key="1">
    <citation type="submission" date="2019-11" db="EMBL/GenBank/DDBJ databases">
        <title>Whole genome sequence of Oryza granulata.</title>
        <authorList>
            <person name="Li W."/>
        </authorList>
    </citation>
    <scope>NUCLEOTIDE SEQUENCE [LARGE SCALE GENOMIC DNA]</scope>
    <source>
        <strain evidence="3">cv. Menghai</strain>
        <tissue evidence="2">Leaf</tissue>
    </source>
</reference>
<evidence type="ECO:0000256" key="1">
    <source>
        <dbReference type="SAM" id="SignalP"/>
    </source>
</evidence>
<feature type="signal peptide" evidence="1">
    <location>
        <begin position="1"/>
        <end position="16"/>
    </location>
</feature>
<feature type="chain" id="PRO_5026026994" evidence="1">
    <location>
        <begin position="17"/>
        <end position="91"/>
    </location>
</feature>
<comment type="caution">
    <text evidence="2">The sequence shown here is derived from an EMBL/GenBank/DDBJ whole genome shotgun (WGS) entry which is preliminary data.</text>
</comment>
<dbReference type="AlphaFoldDB" id="A0A6G1BQA9"/>
<evidence type="ECO:0000313" key="2">
    <source>
        <dbReference type="EMBL" id="KAF0890036.1"/>
    </source>
</evidence>
<gene>
    <name evidence="2" type="ORF">E2562_035835</name>
</gene>
<name>A0A6G1BQA9_9ORYZ</name>
<organism evidence="2 3">
    <name type="scientific">Oryza meyeriana var. granulata</name>
    <dbReference type="NCBI Taxonomy" id="110450"/>
    <lineage>
        <taxon>Eukaryota</taxon>
        <taxon>Viridiplantae</taxon>
        <taxon>Streptophyta</taxon>
        <taxon>Embryophyta</taxon>
        <taxon>Tracheophyta</taxon>
        <taxon>Spermatophyta</taxon>
        <taxon>Magnoliopsida</taxon>
        <taxon>Liliopsida</taxon>
        <taxon>Poales</taxon>
        <taxon>Poaceae</taxon>
        <taxon>BOP clade</taxon>
        <taxon>Oryzoideae</taxon>
        <taxon>Oryzeae</taxon>
        <taxon>Oryzinae</taxon>
        <taxon>Oryza</taxon>
        <taxon>Oryza meyeriana</taxon>
    </lineage>
</organism>
<proteinExistence type="predicted"/>
<dbReference type="EMBL" id="SPHZ02000012">
    <property type="protein sequence ID" value="KAF0890036.1"/>
    <property type="molecule type" value="Genomic_DNA"/>
</dbReference>
<protein>
    <submittedName>
        <fullName evidence="2">Uncharacterized protein</fullName>
    </submittedName>
</protein>
<dbReference type="Proteomes" id="UP000479710">
    <property type="component" value="Unassembled WGS sequence"/>
</dbReference>
<evidence type="ECO:0000313" key="3">
    <source>
        <dbReference type="Proteomes" id="UP000479710"/>
    </source>
</evidence>
<keyword evidence="3" id="KW-1185">Reference proteome</keyword>
<accession>A0A6G1BQA9</accession>
<sequence length="91" mass="10010">MGWLLHALRVWQGSHLLGIKTVVGEVSQPAAIVAVDVCSSVLNTGLLHTTMVLLNRDHPGGMEHSTKAVEVEVEQNEYQRAAQDVVEWSYC</sequence>